<evidence type="ECO:0000256" key="1">
    <source>
        <dbReference type="ARBA" id="ARBA00004496"/>
    </source>
</evidence>
<dbReference type="SUPFAM" id="SSF55190">
    <property type="entry name" value="Arginyl-tRNA synthetase (ArgRS), N-terminal 'additional' domain"/>
    <property type="match status" value="1"/>
</dbReference>
<evidence type="ECO:0000256" key="10">
    <source>
        <dbReference type="HAMAP-Rule" id="MF_00123"/>
    </source>
</evidence>
<dbReference type="Pfam" id="PF03485">
    <property type="entry name" value="Arg_tRNA_synt_N"/>
    <property type="match status" value="1"/>
</dbReference>
<dbReference type="SMART" id="SM00836">
    <property type="entry name" value="DALR_1"/>
    <property type="match status" value="1"/>
</dbReference>
<evidence type="ECO:0000256" key="7">
    <source>
        <dbReference type="ARBA" id="ARBA00022917"/>
    </source>
</evidence>
<dbReference type="Proteomes" id="UP000268727">
    <property type="component" value="Unassembled WGS sequence"/>
</dbReference>
<evidence type="ECO:0000256" key="11">
    <source>
        <dbReference type="RuleBase" id="RU363038"/>
    </source>
</evidence>
<dbReference type="AlphaFoldDB" id="A0A3N1GZ23"/>
<evidence type="ECO:0000256" key="4">
    <source>
        <dbReference type="ARBA" id="ARBA00022598"/>
    </source>
</evidence>
<dbReference type="Gene3D" id="3.30.1360.70">
    <property type="entry name" value="Arginyl tRNA synthetase N-terminal domain"/>
    <property type="match status" value="1"/>
</dbReference>
<keyword evidence="5 10" id="KW-0547">Nucleotide-binding</keyword>
<evidence type="ECO:0000256" key="3">
    <source>
        <dbReference type="ARBA" id="ARBA00022490"/>
    </source>
</evidence>
<evidence type="ECO:0000256" key="9">
    <source>
        <dbReference type="ARBA" id="ARBA00049339"/>
    </source>
</evidence>
<dbReference type="InterPro" id="IPR036695">
    <property type="entry name" value="Arg-tRNA-synth_N_sf"/>
</dbReference>
<dbReference type="CDD" id="cd00671">
    <property type="entry name" value="ArgRS_core"/>
    <property type="match status" value="1"/>
</dbReference>
<dbReference type="GO" id="GO:0005737">
    <property type="term" value="C:cytoplasm"/>
    <property type="evidence" value="ECO:0007669"/>
    <property type="project" value="UniProtKB-SubCell"/>
</dbReference>
<dbReference type="Pfam" id="PF00750">
    <property type="entry name" value="tRNA-synt_1d"/>
    <property type="match status" value="1"/>
</dbReference>
<comment type="similarity">
    <text evidence="2 10 11">Belongs to the class-I aminoacyl-tRNA synthetase family.</text>
</comment>
<feature type="domain" description="DALR anticodon binding" evidence="12">
    <location>
        <begin position="476"/>
        <end position="590"/>
    </location>
</feature>
<comment type="catalytic activity">
    <reaction evidence="9 10">
        <text>tRNA(Arg) + L-arginine + ATP = L-arginyl-tRNA(Arg) + AMP + diphosphate</text>
        <dbReference type="Rhea" id="RHEA:20301"/>
        <dbReference type="Rhea" id="RHEA-COMP:9658"/>
        <dbReference type="Rhea" id="RHEA-COMP:9673"/>
        <dbReference type="ChEBI" id="CHEBI:30616"/>
        <dbReference type="ChEBI" id="CHEBI:32682"/>
        <dbReference type="ChEBI" id="CHEBI:33019"/>
        <dbReference type="ChEBI" id="CHEBI:78442"/>
        <dbReference type="ChEBI" id="CHEBI:78513"/>
        <dbReference type="ChEBI" id="CHEBI:456215"/>
        <dbReference type="EC" id="6.1.1.19"/>
    </reaction>
</comment>
<dbReference type="InterPro" id="IPR014729">
    <property type="entry name" value="Rossmann-like_a/b/a_fold"/>
</dbReference>
<evidence type="ECO:0000259" key="12">
    <source>
        <dbReference type="SMART" id="SM00836"/>
    </source>
</evidence>
<dbReference type="InterPro" id="IPR001412">
    <property type="entry name" value="aa-tRNA-synth_I_CS"/>
</dbReference>
<dbReference type="InterPro" id="IPR005148">
    <property type="entry name" value="Arg-tRNA-synth_N"/>
</dbReference>
<dbReference type="PRINTS" id="PR01038">
    <property type="entry name" value="TRNASYNTHARG"/>
</dbReference>
<keyword evidence="3 10" id="KW-0963">Cytoplasm</keyword>
<dbReference type="InterPro" id="IPR001278">
    <property type="entry name" value="Arg-tRNA-ligase"/>
</dbReference>
<organism evidence="14 15">
    <name type="scientific">Saccharothrix texasensis</name>
    <dbReference type="NCBI Taxonomy" id="103734"/>
    <lineage>
        <taxon>Bacteria</taxon>
        <taxon>Bacillati</taxon>
        <taxon>Actinomycetota</taxon>
        <taxon>Actinomycetes</taxon>
        <taxon>Pseudonocardiales</taxon>
        <taxon>Pseudonocardiaceae</taxon>
        <taxon>Saccharothrix</taxon>
    </lineage>
</organism>
<dbReference type="EMBL" id="RJKM01000001">
    <property type="protein sequence ID" value="ROP35561.1"/>
    <property type="molecule type" value="Genomic_DNA"/>
</dbReference>
<protein>
    <recommendedName>
        <fullName evidence="10">Arginine--tRNA ligase</fullName>
        <ecNumber evidence="10">6.1.1.19</ecNumber>
    </recommendedName>
    <alternativeName>
        <fullName evidence="10">Arginyl-tRNA synthetase</fullName>
        <shortName evidence="10">ArgRS</shortName>
    </alternativeName>
</protein>
<dbReference type="InterPro" id="IPR035684">
    <property type="entry name" value="ArgRS_core"/>
</dbReference>
<evidence type="ECO:0000256" key="8">
    <source>
        <dbReference type="ARBA" id="ARBA00023146"/>
    </source>
</evidence>
<comment type="subunit">
    <text evidence="10">Monomer.</text>
</comment>
<reference evidence="14 15" key="1">
    <citation type="submission" date="2018-11" db="EMBL/GenBank/DDBJ databases">
        <title>Sequencing the genomes of 1000 actinobacteria strains.</title>
        <authorList>
            <person name="Klenk H.-P."/>
        </authorList>
    </citation>
    <scope>NUCLEOTIDE SEQUENCE [LARGE SCALE GENOMIC DNA]</scope>
    <source>
        <strain evidence="14 15">DSM 44231</strain>
    </source>
</reference>
<dbReference type="CDD" id="cd07956">
    <property type="entry name" value="Anticodon_Ia_Arg"/>
    <property type="match status" value="1"/>
</dbReference>
<keyword evidence="6 10" id="KW-0067">ATP-binding</keyword>
<comment type="caution">
    <text evidence="14">The sequence shown here is derived from an EMBL/GenBank/DDBJ whole genome shotgun (WGS) entry which is preliminary data.</text>
</comment>
<dbReference type="PANTHER" id="PTHR11956">
    <property type="entry name" value="ARGINYL-TRNA SYNTHETASE"/>
    <property type="match status" value="1"/>
</dbReference>
<evidence type="ECO:0000259" key="13">
    <source>
        <dbReference type="SMART" id="SM01016"/>
    </source>
</evidence>
<dbReference type="Gene3D" id="1.10.730.10">
    <property type="entry name" value="Isoleucyl-tRNA Synthetase, Domain 1"/>
    <property type="match status" value="1"/>
</dbReference>
<accession>A0A3N1GZ23</accession>
<dbReference type="FunFam" id="1.10.730.10:FF:000008">
    <property type="entry name" value="Arginine--tRNA ligase"/>
    <property type="match status" value="1"/>
</dbReference>
<evidence type="ECO:0000313" key="15">
    <source>
        <dbReference type="Proteomes" id="UP000268727"/>
    </source>
</evidence>
<evidence type="ECO:0000313" key="14">
    <source>
        <dbReference type="EMBL" id="ROP35561.1"/>
    </source>
</evidence>
<dbReference type="NCBIfam" id="TIGR00456">
    <property type="entry name" value="argS"/>
    <property type="match status" value="1"/>
</dbReference>
<proteinExistence type="inferred from homology"/>
<dbReference type="GO" id="GO:0006420">
    <property type="term" value="P:arginyl-tRNA aminoacylation"/>
    <property type="evidence" value="ECO:0007669"/>
    <property type="project" value="UniProtKB-UniRule"/>
</dbReference>
<keyword evidence="4 10" id="KW-0436">Ligase</keyword>
<evidence type="ECO:0000256" key="6">
    <source>
        <dbReference type="ARBA" id="ARBA00022840"/>
    </source>
</evidence>
<dbReference type="Pfam" id="PF05746">
    <property type="entry name" value="DALR_1"/>
    <property type="match status" value="1"/>
</dbReference>
<dbReference type="InterPro" id="IPR008909">
    <property type="entry name" value="DALR_anticod-bd"/>
</dbReference>
<dbReference type="GO" id="GO:0004814">
    <property type="term" value="F:arginine-tRNA ligase activity"/>
    <property type="evidence" value="ECO:0007669"/>
    <property type="project" value="UniProtKB-UniRule"/>
</dbReference>
<feature type="domain" description="Arginyl tRNA synthetase N-terminal" evidence="13">
    <location>
        <begin position="13"/>
        <end position="95"/>
    </location>
</feature>
<keyword evidence="7 10" id="KW-0648">Protein biosynthesis</keyword>
<gene>
    <name evidence="10" type="primary">argS</name>
    <name evidence="14" type="ORF">EDD40_0795</name>
</gene>
<dbReference type="SUPFAM" id="SSF47323">
    <property type="entry name" value="Anticodon-binding domain of a subclass of class I aminoacyl-tRNA synthetases"/>
    <property type="match status" value="1"/>
</dbReference>
<keyword evidence="8 10" id="KW-0030">Aminoacyl-tRNA synthetase</keyword>
<dbReference type="PANTHER" id="PTHR11956:SF5">
    <property type="entry name" value="ARGININE--TRNA LIGASE, CYTOPLASMIC"/>
    <property type="match status" value="1"/>
</dbReference>
<dbReference type="SUPFAM" id="SSF52374">
    <property type="entry name" value="Nucleotidylyl transferase"/>
    <property type="match status" value="1"/>
</dbReference>
<dbReference type="Gene3D" id="3.40.50.620">
    <property type="entry name" value="HUPs"/>
    <property type="match status" value="1"/>
</dbReference>
<name>A0A3N1GZ23_9PSEU</name>
<evidence type="ECO:0000256" key="5">
    <source>
        <dbReference type="ARBA" id="ARBA00022741"/>
    </source>
</evidence>
<evidence type="ECO:0000256" key="2">
    <source>
        <dbReference type="ARBA" id="ARBA00005594"/>
    </source>
</evidence>
<dbReference type="GO" id="GO:0005524">
    <property type="term" value="F:ATP binding"/>
    <property type="evidence" value="ECO:0007669"/>
    <property type="project" value="UniProtKB-UniRule"/>
</dbReference>
<dbReference type="InterPro" id="IPR009080">
    <property type="entry name" value="tRNAsynth_Ia_anticodon-bd"/>
</dbReference>
<dbReference type="EC" id="6.1.1.19" evidence="10"/>
<dbReference type="SMART" id="SM01016">
    <property type="entry name" value="Arg_tRNA_synt_N"/>
    <property type="match status" value="1"/>
</dbReference>
<feature type="short sequence motif" description="'HIGH' region" evidence="10">
    <location>
        <begin position="131"/>
        <end position="141"/>
    </location>
</feature>
<dbReference type="RefSeq" id="WP_246037391.1">
    <property type="nucleotide sequence ID" value="NZ_RJKM01000001.1"/>
</dbReference>
<keyword evidence="15" id="KW-1185">Reference proteome</keyword>
<comment type="subcellular location">
    <subcellularLocation>
        <location evidence="1 10">Cytoplasm</location>
    </subcellularLocation>
</comment>
<dbReference type="PROSITE" id="PS00178">
    <property type="entry name" value="AA_TRNA_LIGASE_I"/>
    <property type="match status" value="1"/>
</dbReference>
<sequence>MSVHHQEVPSLLERVAATMSGAIGRVREDLAGADPVVRRSERADFQCNAPLALAKRVGVRPADLAADVVARLDVEGDAVIASVEPSGPGFLNVTVTGGAIWDQVAARLADARLGVGATEEGRRVVVDYSAPNIAKEMHVGHLRTTIIGDSLARVAGFLGADVLRQNHLGDFGTQFGMLIQYLDEHPDAAWHQDELAGGASAVSALDGLYRSARAEFDADPGFADRSRARVVALQAGDPRTVAVWQDIVAESERSFSAIYDRLTVLLTPEDSVGESFYNPMLADTVEELVDAGLAVESDGALVFYSREVTGPEGKPVTLMVRKRDGGYGYDTTDLATIRYRLRELKANRLIYVTDSRQALHFQLVFEAARRAGWLTDGVTAEHAAYGTILGPDGTPFKTRAGGTVRLMDLLDDAVSRARAAVTEKNPGLDPVELDRIAESAGIAAVKYADLSTSRVKDYSFDVDRMVSLTGNTGVYLQYAHARISSILRHAGDPGTAVDRTVAPEPAERELGLALDAYGAVVTEVGATLEPHRLCGYLYDLARAFTSFYENCPVLKAEEPVRGNRLALCRLTARTLGHGLGLLGITAPERM</sequence>
<dbReference type="HAMAP" id="MF_00123">
    <property type="entry name" value="Arg_tRNA_synth"/>
    <property type="match status" value="1"/>
</dbReference>
<dbReference type="FunFam" id="3.40.50.620:FF:000116">
    <property type="entry name" value="Arginine--tRNA ligase"/>
    <property type="match status" value="1"/>
</dbReference>